<keyword evidence="6" id="KW-1185">Reference proteome</keyword>
<dbReference type="Proteomes" id="UP001611580">
    <property type="component" value="Unassembled WGS sequence"/>
</dbReference>
<evidence type="ECO:0000256" key="3">
    <source>
        <dbReference type="RuleBase" id="RU000363"/>
    </source>
</evidence>
<dbReference type="Gene3D" id="3.40.50.720">
    <property type="entry name" value="NAD(P)-binding Rossmann-like Domain"/>
    <property type="match status" value="1"/>
</dbReference>
<evidence type="ECO:0000313" key="6">
    <source>
        <dbReference type="Proteomes" id="UP001611580"/>
    </source>
</evidence>
<reference evidence="5 6" key="1">
    <citation type="submission" date="2024-10" db="EMBL/GenBank/DDBJ databases">
        <title>The Natural Products Discovery Center: Release of the First 8490 Sequenced Strains for Exploring Actinobacteria Biosynthetic Diversity.</title>
        <authorList>
            <person name="Kalkreuter E."/>
            <person name="Kautsar S.A."/>
            <person name="Yang D."/>
            <person name="Bader C.D."/>
            <person name="Teijaro C.N."/>
            <person name="Fluegel L."/>
            <person name="Davis C.M."/>
            <person name="Simpson J.R."/>
            <person name="Lauterbach L."/>
            <person name="Steele A.D."/>
            <person name="Gui C."/>
            <person name="Meng S."/>
            <person name="Li G."/>
            <person name="Viehrig K."/>
            <person name="Ye F."/>
            <person name="Su P."/>
            <person name="Kiefer A.F."/>
            <person name="Nichols A."/>
            <person name="Cepeda A.J."/>
            <person name="Yan W."/>
            <person name="Fan B."/>
            <person name="Jiang Y."/>
            <person name="Adhikari A."/>
            <person name="Zheng C.-J."/>
            <person name="Schuster L."/>
            <person name="Cowan T.M."/>
            <person name="Smanski M.J."/>
            <person name="Chevrette M.G."/>
            <person name="De Carvalho L.P.S."/>
            <person name="Shen B."/>
        </authorList>
    </citation>
    <scope>NUCLEOTIDE SEQUENCE [LARGE SCALE GENOMIC DNA]</scope>
    <source>
        <strain evidence="5 6">NPDC019481</strain>
    </source>
</reference>
<dbReference type="EMBL" id="JBIRYI010000011">
    <property type="protein sequence ID" value="MFI2488807.1"/>
    <property type="molecule type" value="Genomic_DNA"/>
</dbReference>
<dbReference type="Pfam" id="PF00106">
    <property type="entry name" value="adh_short"/>
    <property type="match status" value="1"/>
</dbReference>
<organism evidence="5 6">
    <name type="scientific">Promicromonospora kroppenstedtii</name>
    <dbReference type="NCBI Taxonomy" id="440482"/>
    <lineage>
        <taxon>Bacteria</taxon>
        <taxon>Bacillati</taxon>
        <taxon>Actinomycetota</taxon>
        <taxon>Actinomycetes</taxon>
        <taxon>Micrococcales</taxon>
        <taxon>Promicromonosporaceae</taxon>
        <taxon>Promicromonospora</taxon>
    </lineage>
</organism>
<sequence length="278" mass="29155">MSTWIITGAATGLGRLLAEHVLAEGHDVAAAALDVGPLSDLAERYPESLLPVTADITDADARARLVEATRQRFGRIDVLVNNAGIDFIGAVEEQDEADYRAVFEVNFFGAVGMMRAVLPTLRDQRAGTIVNISSMDGIASLPVNGYYSASKFALEGITDALAGEVAHLGITTLLVEPGSIRTGIIGRTRTSGARIADYEPAVRPFLDAVALPDAATLLFPGDATASAAAVYAEVTAAHPRRRLILGSDALANITRAVERLQEDVAANAETAGGVDYPV</sequence>
<dbReference type="InterPro" id="IPR036291">
    <property type="entry name" value="NAD(P)-bd_dom_sf"/>
</dbReference>
<dbReference type="PRINTS" id="PR00081">
    <property type="entry name" value="GDHRDH"/>
</dbReference>
<accession>A0ABW7XMS1</accession>
<dbReference type="PRINTS" id="PR00080">
    <property type="entry name" value="SDRFAMILY"/>
</dbReference>
<dbReference type="PROSITE" id="PS00061">
    <property type="entry name" value="ADH_SHORT"/>
    <property type="match status" value="1"/>
</dbReference>
<proteinExistence type="inferred from homology"/>
<dbReference type="InterPro" id="IPR057326">
    <property type="entry name" value="KR_dom"/>
</dbReference>
<evidence type="ECO:0000256" key="2">
    <source>
        <dbReference type="ARBA" id="ARBA00023002"/>
    </source>
</evidence>
<dbReference type="SMART" id="SM00822">
    <property type="entry name" value="PKS_KR"/>
    <property type="match status" value="1"/>
</dbReference>
<dbReference type="RefSeq" id="WP_397405900.1">
    <property type="nucleotide sequence ID" value="NZ_JBIRYI010000011.1"/>
</dbReference>
<keyword evidence="2" id="KW-0560">Oxidoreductase</keyword>
<evidence type="ECO:0000313" key="5">
    <source>
        <dbReference type="EMBL" id="MFI2488807.1"/>
    </source>
</evidence>
<dbReference type="InterPro" id="IPR020904">
    <property type="entry name" value="Sc_DH/Rdtase_CS"/>
</dbReference>
<dbReference type="SUPFAM" id="SSF51735">
    <property type="entry name" value="NAD(P)-binding Rossmann-fold domains"/>
    <property type="match status" value="1"/>
</dbReference>
<feature type="domain" description="Ketoreductase" evidence="4">
    <location>
        <begin position="2"/>
        <end position="256"/>
    </location>
</feature>
<evidence type="ECO:0000259" key="4">
    <source>
        <dbReference type="SMART" id="SM00822"/>
    </source>
</evidence>
<comment type="similarity">
    <text evidence="1 3">Belongs to the short-chain dehydrogenases/reductases (SDR) family.</text>
</comment>
<protein>
    <submittedName>
        <fullName evidence="5">SDR family NAD(P)-dependent oxidoreductase</fullName>
    </submittedName>
</protein>
<dbReference type="CDD" id="cd05374">
    <property type="entry name" value="17beta-HSD-like_SDR_c"/>
    <property type="match status" value="1"/>
</dbReference>
<dbReference type="InterPro" id="IPR051911">
    <property type="entry name" value="SDR_oxidoreductase"/>
</dbReference>
<evidence type="ECO:0000256" key="1">
    <source>
        <dbReference type="ARBA" id="ARBA00006484"/>
    </source>
</evidence>
<dbReference type="PANTHER" id="PTHR43976">
    <property type="entry name" value="SHORT CHAIN DEHYDROGENASE"/>
    <property type="match status" value="1"/>
</dbReference>
<comment type="caution">
    <text evidence="5">The sequence shown here is derived from an EMBL/GenBank/DDBJ whole genome shotgun (WGS) entry which is preliminary data.</text>
</comment>
<name>A0ABW7XMS1_9MICO</name>
<dbReference type="InterPro" id="IPR002347">
    <property type="entry name" value="SDR_fam"/>
</dbReference>
<dbReference type="PANTHER" id="PTHR43976:SF16">
    <property type="entry name" value="SHORT-CHAIN DEHYDROGENASE_REDUCTASE FAMILY PROTEIN"/>
    <property type="match status" value="1"/>
</dbReference>
<gene>
    <name evidence="5" type="ORF">ACH47X_18005</name>
</gene>